<evidence type="ECO:0000313" key="2">
    <source>
        <dbReference type="EMBL" id="KAJ1366769.1"/>
    </source>
</evidence>
<sequence>MASTYNNVPVITHTTMHRRKTVLRYGIDNECITTSGPNVTSGTTSGETSSTTSSSFSQSSLPSVVTTLRQFRLLKQNLRRSCHQLSPYIQQSRLFKQYRLPPSIVETMMCM</sequence>
<evidence type="ECO:0000313" key="3">
    <source>
        <dbReference type="Proteomes" id="UP001196413"/>
    </source>
</evidence>
<reference evidence="2" key="1">
    <citation type="submission" date="2021-06" db="EMBL/GenBank/DDBJ databases">
        <title>Parelaphostrongylus tenuis whole genome reference sequence.</title>
        <authorList>
            <person name="Garwood T.J."/>
            <person name="Larsen P.A."/>
            <person name="Fountain-Jones N.M."/>
            <person name="Garbe J.R."/>
            <person name="Macchietto M.G."/>
            <person name="Kania S.A."/>
            <person name="Gerhold R.W."/>
            <person name="Richards J.E."/>
            <person name="Wolf T.M."/>
        </authorList>
    </citation>
    <scope>NUCLEOTIDE SEQUENCE</scope>
    <source>
        <strain evidence="2">MNPRO001-30</strain>
        <tissue evidence="2">Meninges</tissue>
    </source>
</reference>
<feature type="compositionally biased region" description="Low complexity" evidence="1">
    <location>
        <begin position="40"/>
        <end position="60"/>
    </location>
</feature>
<accession>A0AAD5WDY2</accession>
<dbReference type="AlphaFoldDB" id="A0AAD5WDY2"/>
<name>A0AAD5WDY2_PARTN</name>
<evidence type="ECO:0000256" key="1">
    <source>
        <dbReference type="SAM" id="MobiDB-lite"/>
    </source>
</evidence>
<dbReference type="EMBL" id="JAHQIW010005654">
    <property type="protein sequence ID" value="KAJ1366769.1"/>
    <property type="molecule type" value="Genomic_DNA"/>
</dbReference>
<keyword evidence="3" id="KW-1185">Reference proteome</keyword>
<dbReference type="Proteomes" id="UP001196413">
    <property type="component" value="Unassembled WGS sequence"/>
</dbReference>
<proteinExistence type="predicted"/>
<feature type="region of interest" description="Disordered" evidence="1">
    <location>
        <begin position="36"/>
        <end position="61"/>
    </location>
</feature>
<protein>
    <submittedName>
        <fullName evidence="2">Uncharacterized protein</fullName>
    </submittedName>
</protein>
<gene>
    <name evidence="2" type="ORF">KIN20_027525</name>
</gene>
<organism evidence="2 3">
    <name type="scientific">Parelaphostrongylus tenuis</name>
    <name type="common">Meningeal worm</name>
    <dbReference type="NCBI Taxonomy" id="148309"/>
    <lineage>
        <taxon>Eukaryota</taxon>
        <taxon>Metazoa</taxon>
        <taxon>Ecdysozoa</taxon>
        <taxon>Nematoda</taxon>
        <taxon>Chromadorea</taxon>
        <taxon>Rhabditida</taxon>
        <taxon>Rhabditina</taxon>
        <taxon>Rhabditomorpha</taxon>
        <taxon>Strongyloidea</taxon>
        <taxon>Metastrongylidae</taxon>
        <taxon>Parelaphostrongylus</taxon>
    </lineage>
</organism>
<comment type="caution">
    <text evidence="2">The sequence shown here is derived from an EMBL/GenBank/DDBJ whole genome shotgun (WGS) entry which is preliminary data.</text>
</comment>